<comment type="caution">
    <text evidence="1">The sequence shown here is derived from an EMBL/GenBank/DDBJ whole genome shotgun (WGS) entry which is preliminary data.</text>
</comment>
<evidence type="ECO:0000313" key="2">
    <source>
        <dbReference type="Proteomes" id="UP001374584"/>
    </source>
</evidence>
<gene>
    <name evidence="1" type="ORF">VNO80_21471</name>
</gene>
<sequence length="129" mass="14146">MLTKSKDSAANHLRVLIPFALMHRTRNLGTIGPSLFPSQCQTTPISRMRLSLLLLLFLTALASSTPTLVHCRLLPPSPSNAPNAPHHPLKLLPFLITLVIPEKPNTNRVLIQTQFQTMSSGPSRRGSGH</sequence>
<dbReference type="EMBL" id="JAYMYR010000008">
    <property type="protein sequence ID" value="KAK7346947.1"/>
    <property type="molecule type" value="Genomic_DNA"/>
</dbReference>
<name>A0AAN9M369_PHACN</name>
<evidence type="ECO:0000313" key="1">
    <source>
        <dbReference type="EMBL" id="KAK7346947.1"/>
    </source>
</evidence>
<proteinExistence type="predicted"/>
<reference evidence="1 2" key="1">
    <citation type="submission" date="2024-01" db="EMBL/GenBank/DDBJ databases">
        <title>The genomes of 5 underutilized Papilionoideae crops provide insights into root nodulation and disease resistanc.</title>
        <authorList>
            <person name="Jiang F."/>
        </authorList>
    </citation>
    <scope>NUCLEOTIDE SEQUENCE [LARGE SCALE GENOMIC DNA]</scope>
    <source>
        <strain evidence="1">JINMINGXINNONG_FW02</strain>
        <tissue evidence="1">Leaves</tissue>
    </source>
</reference>
<dbReference type="AlphaFoldDB" id="A0AAN9M369"/>
<keyword evidence="2" id="KW-1185">Reference proteome</keyword>
<organism evidence="1 2">
    <name type="scientific">Phaseolus coccineus</name>
    <name type="common">Scarlet runner bean</name>
    <name type="synonym">Phaseolus multiflorus</name>
    <dbReference type="NCBI Taxonomy" id="3886"/>
    <lineage>
        <taxon>Eukaryota</taxon>
        <taxon>Viridiplantae</taxon>
        <taxon>Streptophyta</taxon>
        <taxon>Embryophyta</taxon>
        <taxon>Tracheophyta</taxon>
        <taxon>Spermatophyta</taxon>
        <taxon>Magnoliopsida</taxon>
        <taxon>eudicotyledons</taxon>
        <taxon>Gunneridae</taxon>
        <taxon>Pentapetalae</taxon>
        <taxon>rosids</taxon>
        <taxon>fabids</taxon>
        <taxon>Fabales</taxon>
        <taxon>Fabaceae</taxon>
        <taxon>Papilionoideae</taxon>
        <taxon>50 kb inversion clade</taxon>
        <taxon>NPAAA clade</taxon>
        <taxon>indigoferoid/millettioid clade</taxon>
        <taxon>Phaseoleae</taxon>
        <taxon>Phaseolus</taxon>
    </lineage>
</organism>
<dbReference type="Proteomes" id="UP001374584">
    <property type="component" value="Unassembled WGS sequence"/>
</dbReference>
<protein>
    <submittedName>
        <fullName evidence="1">Uncharacterized protein</fullName>
    </submittedName>
</protein>
<accession>A0AAN9M369</accession>